<sequence>MDLVTFLLLGVLVLLILTCVKGMGKHGGSSTCCSPKKNITANPVNNEESVSESIELQKMHSQIEKIEKDNQKLLKEMEGLRKEL</sequence>
<dbReference type="RefSeq" id="WP_003322329.1">
    <property type="nucleotide sequence ID" value="NZ_ALPT02000018.1"/>
</dbReference>
<dbReference type="eggNOG" id="ENOG5030CW9">
    <property type="taxonomic scope" value="Bacteria"/>
</dbReference>
<dbReference type="EMBL" id="ALPT02000018">
    <property type="protein sequence ID" value="KGA97935.1"/>
    <property type="molecule type" value="Genomic_DNA"/>
</dbReference>
<gene>
    <name evidence="3" type="ORF">AJ85_12935</name>
    <name evidence="2" type="ORF">BALCAV_0207165</name>
</gene>
<evidence type="ECO:0000256" key="1">
    <source>
        <dbReference type="SAM" id="Coils"/>
    </source>
</evidence>
<dbReference type="Proteomes" id="UP000002754">
    <property type="component" value="Unassembled WGS sequence"/>
</dbReference>
<accession>A0A094XGN0</accession>
<dbReference type="OrthoDB" id="2939987at2"/>
<evidence type="ECO:0000313" key="4">
    <source>
        <dbReference type="Proteomes" id="UP000002754"/>
    </source>
</evidence>
<dbReference type="AlphaFoldDB" id="A0A094XGN0"/>
<dbReference type="EMBL" id="JALP01000004">
    <property type="protein sequence ID" value="THG92338.1"/>
    <property type="molecule type" value="Genomic_DNA"/>
</dbReference>
<reference evidence="2 4" key="1">
    <citation type="journal article" date="2014" name="Genome Announc.">
        <title>Draft Genome Sequence of Bacillus alcalophilus AV1934, a Classic Alkaliphile Isolated from Human Feces in 1934.</title>
        <authorList>
            <person name="Attie O."/>
            <person name="Jayaprakash A."/>
            <person name="Shah H."/>
            <person name="Paulsen I.T."/>
            <person name="Morino M."/>
            <person name="Takahashi Y."/>
            <person name="Narumi I."/>
            <person name="Sachidanandam R."/>
            <person name="Satoh K."/>
            <person name="Ito M."/>
            <person name="Krulwich T.A."/>
        </authorList>
    </citation>
    <scope>NUCLEOTIDE SEQUENCE [LARGE SCALE GENOMIC DNA]</scope>
    <source>
        <strain evidence="2 4">AV1934</strain>
    </source>
</reference>
<name>A0A094XGN0_ALKAL</name>
<dbReference type="Proteomes" id="UP000297014">
    <property type="component" value="Unassembled WGS sequence"/>
</dbReference>
<comment type="caution">
    <text evidence="2">The sequence shown here is derived from an EMBL/GenBank/DDBJ whole genome shotgun (WGS) entry which is preliminary data.</text>
</comment>
<evidence type="ECO:0000313" key="5">
    <source>
        <dbReference type="Proteomes" id="UP000297014"/>
    </source>
</evidence>
<keyword evidence="4" id="KW-1185">Reference proteome</keyword>
<dbReference type="STRING" id="1218173.BALCAV_0207165"/>
<protein>
    <submittedName>
        <fullName evidence="2">Uncharacterized protein</fullName>
    </submittedName>
</protein>
<keyword evidence="1" id="KW-0175">Coiled coil</keyword>
<organism evidence="2 4">
    <name type="scientific">Alkalihalobacillus alcalophilus ATCC 27647 = CGMCC 1.3604</name>
    <dbReference type="NCBI Taxonomy" id="1218173"/>
    <lineage>
        <taxon>Bacteria</taxon>
        <taxon>Bacillati</taxon>
        <taxon>Bacillota</taxon>
        <taxon>Bacilli</taxon>
        <taxon>Bacillales</taxon>
        <taxon>Bacillaceae</taxon>
        <taxon>Alkalihalobacillus</taxon>
    </lineage>
</organism>
<proteinExistence type="predicted"/>
<reference evidence="3 5" key="2">
    <citation type="submission" date="2014-01" db="EMBL/GenBank/DDBJ databases">
        <title>Draft genome sequencing of Bacillus alcalophilus CGMCC 1.3604.</title>
        <authorList>
            <person name="Yang J."/>
            <person name="Diao L."/>
            <person name="Yang S."/>
        </authorList>
    </citation>
    <scope>NUCLEOTIDE SEQUENCE [LARGE SCALE GENOMIC DNA]</scope>
    <source>
        <strain evidence="3 5">CGMCC 1.3604</strain>
    </source>
</reference>
<evidence type="ECO:0000313" key="2">
    <source>
        <dbReference type="EMBL" id="KGA97935.1"/>
    </source>
</evidence>
<feature type="coiled-coil region" evidence="1">
    <location>
        <begin position="56"/>
        <end position="83"/>
    </location>
</feature>
<evidence type="ECO:0000313" key="3">
    <source>
        <dbReference type="EMBL" id="THG92338.1"/>
    </source>
</evidence>